<organism evidence="8 9">
    <name type="scientific">Actinopolymorpha pittospori</name>
    <dbReference type="NCBI Taxonomy" id="648752"/>
    <lineage>
        <taxon>Bacteria</taxon>
        <taxon>Bacillati</taxon>
        <taxon>Actinomycetota</taxon>
        <taxon>Actinomycetes</taxon>
        <taxon>Propionibacteriales</taxon>
        <taxon>Actinopolymorphaceae</taxon>
        <taxon>Actinopolymorpha</taxon>
    </lineage>
</organism>
<comment type="caution">
    <text evidence="8">The sequence shown here is derived from an EMBL/GenBank/DDBJ whole genome shotgun (WGS) entry which is preliminary data.</text>
</comment>
<keyword evidence="5 6" id="KW-0472">Membrane</keyword>
<keyword evidence="9" id="KW-1185">Reference proteome</keyword>
<comment type="subcellular location">
    <subcellularLocation>
        <location evidence="1">Cell membrane</location>
    </subcellularLocation>
</comment>
<feature type="transmembrane region" description="Helical" evidence="6">
    <location>
        <begin position="27"/>
        <end position="47"/>
    </location>
</feature>
<evidence type="ECO:0000313" key="9">
    <source>
        <dbReference type="Proteomes" id="UP000638648"/>
    </source>
</evidence>
<evidence type="ECO:0000256" key="5">
    <source>
        <dbReference type="ARBA" id="ARBA00023136"/>
    </source>
</evidence>
<evidence type="ECO:0000313" key="8">
    <source>
        <dbReference type="EMBL" id="MBE1607993.1"/>
    </source>
</evidence>
<evidence type="ECO:0000256" key="4">
    <source>
        <dbReference type="ARBA" id="ARBA00022989"/>
    </source>
</evidence>
<dbReference type="AlphaFoldDB" id="A0A927N0C8"/>
<keyword evidence="4 6" id="KW-1133">Transmembrane helix</keyword>
<dbReference type="EMBL" id="JADBEM010000001">
    <property type="protein sequence ID" value="MBE1607993.1"/>
    <property type="molecule type" value="Genomic_DNA"/>
</dbReference>
<dbReference type="Pfam" id="PF13190">
    <property type="entry name" value="PDGLE"/>
    <property type="match status" value="1"/>
</dbReference>
<evidence type="ECO:0000256" key="6">
    <source>
        <dbReference type="SAM" id="Phobius"/>
    </source>
</evidence>
<accession>A0A927N0C8</accession>
<feature type="domain" description="PDGLE" evidence="7">
    <location>
        <begin position="28"/>
        <end position="116"/>
    </location>
</feature>
<reference evidence="8" key="1">
    <citation type="submission" date="2020-10" db="EMBL/GenBank/DDBJ databases">
        <title>Sequencing the genomes of 1000 actinobacteria strains.</title>
        <authorList>
            <person name="Klenk H.-P."/>
        </authorList>
    </citation>
    <scope>NUCLEOTIDE SEQUENCE</scope>
    <source>
        <strain evidence="8">DSM 45354</strain>
    </source>
</reference>
<gene>
    <name evidence="8" type="ORF">HEB94_004841</name>
</gene>
<proteinExistence type="predicted"/>
<evidence type="ECO:0000256" key="1">
    <source>
        <dbReference type="ARBA" id="ARBA00004236"/>
    </source>
</evidence>
<evidence type="ECO:0000256" key="2">
    <source>
        <dbReference type="ARBA" id="ARBA00022475"/>
    </source>
</evidence>
<name>A0A927N0C8_9ACTN</name>
<keyword evidence="2" id="KW-1003">Cell membrane</keyword>
<dbReference type="GO" id="GO:0005886">
    <property type="term" value="C:plasma membrane"/>
    <property type="evidence" value="ECO:0007669"/>
    <property type="project" value="UniProtKB-SubCell"/>
</dbReference>
<keyword evidence="3 6" id="KW-0812">Transmembrane</keyword>
<feature type="transmembrane region" description="Helical" evidence="6">
    <location>
        <begin position="94"/>
        <end position="114"/>
    </location>
</feature>
<evidence type="ECO:0000259" key="7">
    <source>
        <dbReference type="Pfam" id="PF13190"/>
    </source>
</evidence>
<evidence type="ECO:0000256" key="3">
    <source>
        <dbReference type="ARBA" id="ARBA00022692"/>
    </source>
</evidence>
<sequence>MSADSTHQVADPTGTHDAGGPRIRTKVLVLVGILVALVLAGGVSYYASGSPDGLNRVAADHGFDETAKDSPTGGSPFADYGVHGIDNERLSGGLAGVVGVVIVLALGSGLAVVVRRRTRARRADAPGN</sequence>
<dbReference type="InterPro" id="IPR025937">
    <property type="entry name" value="PDGLE_dom"/>
</dbReference>
<dbReference type="RefSeq" id="WP_192751855.1">
    <property type="nucleotide sequence ID" value="NZ_BAABJL010000040.1"/>
</dbReference>
<protein>
    <submittedName>
        <fullName evidence="8">Uncharacterized protein HemX</fullName>
    </submittedName>
</protein>
<dbReference type="Proteomes" id="UP000638648">
    <property type="component" value="Unassembled WGS sequence"/>
</dbReference>